<evidence type="ECO:0000313" key="3">
    <source>
        <dbReference type="Proteomes" id="UP000886887"/>
    </source>
</evidence>
<name>A0A9D1CRV6_9FIRM</name>
<comment type="caution">
    <text evidence="2">The sequence shown here is derived from an EMBL/GenBank/DDBJ whole genome shotgun (WGS) entry which is preliminary data.</text>
</comment>
<dbReference type="Pfam" id="PF01261">
    <property type="entry name" value="AP_endonuc_2"/>
    <property type="match status" value="1"/>
</dbReference>
<dbReference type="PANTHER" id="PTHR12110:SF41">
    <property type="entry name" value="INOSOSE DEHYDRATASE"/>
    <property type="match status" value="1"/>
</dbReference>
<organism evidence="2 3">
    <name type="scientific">Candidatus Onthenecus intestinigallinarum</name>
    <dbReference type="NCBI Taxonomy" id="2840875"/>
    <lineage>
        <taxon>Bacteria</taxon>
        <taxon>Bacillati</taxon>
        <taxon>Bacillota</taxon>
        <taxon>Clostridia</taxon>
        <taxon>Eubacteriales</taxon>
        <taxon>Candidatus Onthenecus</taxon>
    </lineage>
</organism>
<evidence type="ECO:0000259" key="1">
    <source>
        <dbReference type="Pfam" id="PF01261"/>
    </source>
</evidence>
<protein>
    <submittedName>
        <fullName evidence="2">Sugar phosphate isomerase/epimerase</fullName>
    </submittedName>
</protein>
<sequence length="270" mass="29655">MWLGLTTAAFYGRLETEEAAARLRALDVDCAEVFLQTPSEYSASFGETVKAALAGIPATSVHPLGTAFETSLFSPSRRQRADAERLLEGVLCAAEAFGARRYVYHGRSSARGRRMEATFEQDAPRIEELCAAASAHGVRLCWENVSWCQLTSPERVRAVRRACPHVGFVLDVKQAMQSGFDAVEFAREMGDRLCNVHVCDFDASGRLCLPGRGIYDFAALAMALRAAGYDGPVILEPYANLFREEAELADSLAYLRKTMEIASQKTANRV</sequence>
<dbReference type="GO" id="GO:0016853">
    <property type="term" value="F:isomerase activity"/>
    <property type="evidence" value="ECO:0007669"/>
    <property type="project" value="UniProtKB-KW"/>
</dbReference>
<dbReference type="Proteomes" id="UP000886887">
    <property type="component" value="Unassembled WGS sequence"/>
</dbReference>
<reference evidence="2" key="1">
    <citation type="submission" date="2020-10" db="EMBL/GenBank/DDBJ databases">
        <authorList>
            <person name="Gilroy R."/>
        </authorList>
    </citation>
    <scope>NUCLEOTIDE SEQUENCE</scope>
    <source>
        <strain evidence="2">ChiSxjej2B14-6234</strain>
    </source>
</reference>
<accession>A0A9D1CRV6</accession>
<reference evidence="2" key="2">
    <citation type="journal article" date="2021" name="PeerJ">
        <title>Extensive microbial diversity within the chicken gut microbiome revealed by metagenomics and culture.</title>
        <authorList>
            <person name="Gilroy R."/>
            <person name="Ravi A."/>
            <person name="Getino M."/>
            <person name="Pursley I."/>
            <person name="Horton D.L."/>
            <person name="Alikhan N.F."/>
            <person name="Baker D."/>
            <person name="Gharbi K."/>
            <person name="Hall N."/>
            <person name="Watson M."/>
            <person name="Adriaenssens E.M."/>
            <person name="Foster-Nyarko E."/>
            <person name="Jarju S."/>
            <person name="Secka A."/>
            <person name="Antonio M."/>
            <person name="Oren A."/>
            <person name="Chaudhuri R.R."/>
            <person name="La Ragione R."/>
            <person name="Hildebrand F."/>
            <person name="Pallen M.J."/>
        </authorList>
    </citation>
    <scope>NUCLEOTIDE SEQUENCE</scope>
    <source>
        <strain evidence="2">ChiSxjej2B14-6234</strain>
    </source>
</reference>
<dbReference type="Gene3D" id="3.20.20.150">
    <property type="entry name" value="Divalent-metal-dependent TIM barrel enzymes"/>
    <property type="match status" value="1"/>
</dbReference>
<feature type="domain" description="Xylose isomerase-like TIM barrel" evidence="1">
    <location>
        <begin position="22"/>
        <end position="257"/>
    </location>
</feature>
<dbReference type="InterPro" id="IPR036237">
    <property type="entry name" value="Xyl_isomerase-like_sf"/>
</dbReference>
<dbReference type="InterPro" id="IPR013022">
    <property type="entry name" value="Xyl_isomerase-like_TIM-brl"/>
</dbReference>
<dbReference type="InterPro" id="IPR050312">
    <property type="entry name" value="IolE/XylAMocC-like"/>
</dbReference>
<dbReference type="EMBL" id="DVFJ01000036">
    <property type="protein sequence ID" value="HIQ72573.1"/>
    <property type="molecule type" value="Genomic_DNA"/>
</dbReference>
<keyword evidence="2" id="KW-0413">Isomerase</keyword>
<evidence type="ECO:0000313" key="2">
    <source>
        <dbReference type="EMBL" id="HIQ72573.1"/>
    </source>
</evidence>
<dbReference type="AlphaFoldDB" id="A0A9D1CRV6"/>
<gene>
    <name evidence="2" type="ORF">IAB73_10255</name>
</gene>
<dbReference type="SUPFAM" id="SSF51658">
    <property type="entry name" value="Xylose isomerase-like"/>
    <property type="match status" value="1"/>
</dbReference>
<dbReference type="PANTHER" id="PTHR12110">
    <property type="entry name" value="HYDROXYPYRUVATE ISOMERASE"/>
    <property type="match status" value="1"/>
</dbReference>
<proteinExistence type="predicted"/>